<organism evidence="1">
    <name type="scientific">marine metagenome</name>
    <dbReference type="NCBI Taxonomy" id="408172"/>
    <lineage>
        <taxon>unclassified sequences</taxon>
        <taxon>metagenomes</taxon>
        <taxon>ecological metagenomes</taxon>
    </lineage>
</organism>
<dbReference type="AlphaFoldDB" id="A0A383BGM2"/>
<evidence type="ECO:0000313" key="1">
    <source>
        <dbReference type="EMBL" id="SVE18545.1"/>
    </source>
</evidence>
<reference evidence="1" key="1">
    <citation type="submission" date="2018-05" db="EMBL/GenBank/DDBJ databases">
        <authorList>
            <person name="Lanie J.A."/>
            <person name="Ng W.-L."/>
            <person name="Kazmierczak K.M."/>
            <person name="Andrzejewski T.M."/>
            <person name="Davidsen T.M."/>
            <person name="Wayne K.J."/>
            <person name="Tettelin H."/>
            <person name="Glass J.I."/>
            <person name="Rusch D."/>
            <person name="Podicherti R."/>
            <person name="Tsui H.-C.T."/>
            <person name="Winkler M.E."/>
        </authorList>
    </citation>
    <scope>NUCLEOTIDE SEQUENCE</scope>
</reference>
<protein>
    <submittedName>
        <fullName evidence="1">Uncharacterized protein</fullName>
    </submittedName>
</protein>
<gene>
    <name evidence="1" type="ORF">METZ01_LOCUS471399</name>
</gene>
<proteinExistence type="predicted"/>
<dbReference type="EMBL" id="UINC01199898">
    <property type="protein sequence ID" value="SVE18545.1"/>
    <property type="molecule type" value="Genomic_DNA"/>
</dbReference>
<feature type="non-terminal residue" evidence="1">
    <location>
        <position position="1"/>
    </location>
</feature>
<accession>A0A383BGM2</accession>
<sequence length="40" mass="4829">TELSEKTKLKQEELKIICFEVLRYVKRNHHDGNQDIVYLP</sequence>
<name>A0A383BGM2_9ZZZZ</name>